<dbReference type="PROSITE" id="PS50110">
    <property type="entry name" value="RESPONSE_REGULATORY"/>
    <property type="match status" value="1"/>
</dbReference>
<keyword evidence="1 5" id="KW-0597">Phosphoprotein</keyword>
<dbReference type="InterPro" id="IPR058245">
    <property type="entry name" value="NreC/VraR/RcsB-like_REC"/>
</dbReference>
<dbReference type="InterPro" id="IPR039420">
    <property type="entry name" value="WalR-like"/>
</dbReference>
<organism evidence="8 9">
    <name type="scientific">Cohnella xylanilytica</name>
    <dbReference type="NCBI Taxonomy" id="557555"/>
    <lineage>
        <taxon>Bacteria</taxon>
        <taxon>Bacillati</taxon>
        <taxon>Bacillota</taxon>
        <taxon>Bacilli</taxon>
        <taxon>Bacillales</taxon>
        <taxon>Paenibacillaceae</taxon>
        <taxon>Cohnella</taxon>
    </lineage>
</organism>
<name>A0A841TWD1_9BACL</name>
<keyword evidence="9" id="KW-1185">Reference proteome</keyword>
<comment type="caution">
    <text evidence="8">The sequence shown here is derived from an EMBL/GenBank/DDBJ whole genome shotgun (WGS) entry which is preliminary data.</text>
</comment>
<evidence type="ECO:0000256" key="1">
    <source>
        <dbReference type="ARBA" id="ARBA00022553"/>
    </source>
</evidence>
<evidence type="ECO:0000259" key="6">
    <source>
        <dbReference type="PROSITE" id="PS50043"/>
    </source>
</evidence>
<dbReference type="SMART" id="SM00448">
    <property type="entry name" value="REC"/>
    <property type="match status" value="1"/>
</dbReference>
<dbReference type="Pfam" id="PF00196">
    <property type="entry name" value="GerE"/>
    <property type="match status" value="1"/>
</dbReference>
<dbReference type="RefSeq" id="WP_185134509.1">
    <property type="nucleotide sequence ID" value="NZ_BORM01000008.1"/>
</dbReference>
<feature type="domain" description="Response regulatory" evidence="7">
    <location>
        <begin position="8"/>
        <end position="124"/>
    </location>
</feature>
<dbReference type="GO" id="GO:0006355">
    <property type="term" value="P:regulation of DNA-templated transcription"/>
    <property type="evidence" value="ECO:0007669"/>
    <property type="project" value="InterPro"/>
</dbReference>
<evidence type="ECO:0000256" key="5">
    <source>
        <dbReference type="PROSITE-ProRule" id="PRU00169"/>
    </source>
</evidence>
<dbReference type="GO" id="GO:0000160">
    <property type="term" value="P:phosphorelay signal transduction system"/>
    <property type="evidence" value="ECO:0007669"/>
    <property type="project" value="InterPro"/>
</dbReference>
<protein>
    <submittedName>
        <fullName evidence="8">Response regulator transcription factor</fullName>
    </submittedName>
</protein>
<evidence type="ECO:0000256" key="2">
    <source>
        <dbReference type="ARBA" id="ARBA00023015"/>
    </source>
</evidence>
<evidence type="ECO:0000313" key="9">
    <source>
        <dbReference type="Proteomes" id="UP000553776"/>
    </source>
</evidence>
<dbReference type="InterPro" id="IPR000792">
    <property type="entry name" value="Tscrpt_reg_LuxR_C"/>
</dbReference>
<dbReference type="PROSITE" id="PS50043">
    <property type="entry name" value="HTH_LUXR_2"/>
    <property type="match status" value="1"/>
</dbReference>
<feature type="domain" description="HTH luxR-type" evidence="6">
    <location>
        <begin position="148"/>
        <end position="213"/>
    </location>
</feature>
<gene>
    <name evidence="8" type="ORF">H7B90_03615</name>
</gene>
<evidence type="ECO:0000256" key="4">
    <source>
        <dbReference type="ARBA" id="ARBA00023163"/>
    </source>
</evidence>
<dbReference type="EMBL" id="JACJVR010000011">
    <property type="protein sequence ID" value="MBB6690483.1"/>
    <property type="molecule type" value="Genomic_DNA"/>
</dbReference>
<dbReference type="InterPro" id="IPR016032">
    <property type="entry name" value="Sig_transdc_resp-reg_C-effctor"/>
</dbReference>
<dbReference type="CDD" id="cd06170">
    <property type="entry name" value="LuxR_C_like"/>
    <property type="match status" value="1"/>
</dbReference>
<keyword evidence="3" id="KW-0238">DNA-binding</keyword>
<dbReference type="CDD" id="cd17535">
    <property type="entry name" value="REC_NarL-like"/>
    <property type="match status" value="1"/>
</dbReference>
<dbReference type="PROSITE" id="PS00622">
    <property type="entry name" value="HTH_LUXR_1"/>
    <property type="match status" value="1"/>
</dbReference>
<reference evidence="8 9" key="1">
    <citation type="submission" date="2020-08" db="EMBL/GenBank/DDBJ databases">
        <title>Cohnella phylogeny.</title>
        <authorList>
            <person name="Dunlap C."/>
        </authorList>
    </citation>
    <scope>NUCLEOTIDE SEQUENCE [LARGE SCALE GENOMIC DNA]</scope>
    <source>
        <strain evidence="8 9">DSM 25239</strain>
    </source>
</reference>
<proteinExistence type="predicted"/>
<dbReference type="GO" id="GO:0003677">
    <property type="term" value="F:DNA binding"/>
    <property type="evidence" value="ECO:0007669"/>
    <property type="project" value="UniProtKB-KW"/>
</dbReference>
<dbReference type="Pfam" id="PF00072">
    <property type="entry name" value="Response_reg"/>
    <property type="match status" value="1"/>
</dbReference>
<dbReference type="SUPFAM" id="SSF52172">
    <property type="entry name" value="CheY-like"/>
    <property type="match status" value="1"/>
</dbReference>
<dbReference type="Gene3D" id="3.40.50.2300">
    <property type="match status" value="1"/>
</dbReference>
<evidence type="ECO:0000313" key="8">
    <source>
        <dbReference type="EMBL" id="MBB6690483.1"/>
    </source>
</evidence>
<dbReference type="AlphaFoldDB" id="A0A841TWD1"/>
<sequence length="214" mass="23523">MNEAIPIRVLVADDHPLFRQGVQTMLETAEDMRWIGEATTGEEAVRLAEELQPDVILMDIRMPGMSGMEAAQRIRAARPEVRILMLTMFRDDASVLTAMKAGARGYILKDASKDEILRAIRAVAGGEAIFGPHVASRVIDFATRQEYGIEALKELTPREKEVLALLIEDAANSDIAAALGLSAKTVANHVSSILNKLQVRDRHEAARLLKGNRD</sequence>
<keyword evidence="4" id="KW-0804">Transcription</keyword>
<keyword evidence="2" id="KW-0805">Transcription regulation</keyword>
<feature type="modified residue" description="4-aspartylphosphate" evidence="5">
    <location>
        <position position="59"/>
    </location>
</feature>
<evidence type="ECO:0000256" key="3">
    <source>
        <dbReference type="ARBA" id="ARBA00023125"/>
    </source>
</evidence>
<dbReference type="InterPro" id="IPR011006">
    <property type="entry name" value="CheY-like_superfamily"/>
</dbReference>
<accession>A0A841TWD1</accession>
<dbReference type="SMART" id="SM00421">
    <property type="entry name" value="HTH_LUXR"/>
    <property type="match status" value="1"/>
</dbReference>
<dbReference type="SUPFAM" id="SSF46894">
    <property type="entry name" value="C-terminal effector domain of the bipartite response regulators"/>
    <property type="match status" value="1"/>
</dbReference>
<evidence type="ECO:0000259" key="7">
    <source>
        <dbReference type="PROSITE" id="PS50110"/>
    </source>
</evidence>
<dbReference type="InterPro" id="IPR001789">
    <property type="entry name" value="Sig_transdc_resp-reg_receiver"/>
</dbReference>
<dbReference type="PANTHER" id="PTHR43214">
    <property type="entry name" value="TWO-COMPONENT RESPONSE REGULATOR"/>
    <property type="match status" value="1"/>
</dbReference>
<dbReference type="Proteomes" id="UP000553776">
    <property type="component" value="Unassembled WGS sequence"/>
</dbReference>
<dbReference type="PRINTS" id="PR00038">
    <property type="entry name" value="HTHLUXR"/>
</dbReference>